<evidence type="ECO:0000256" key="19">
    <source>
        <dbReference type="ARBA" id="ARBA00048679"/>
    </source>
</evidence>
<dbReference type="GO" id="GO:0004674">
    <property type="term" value="F:protein serine/threonine kinase activity"/>
    <property type="evidence" value="ECO:0007669"/>
    <property type="project" value="UniProtKB-KW"/>
</dbReference>
<dbReference type="GO" id="GO:0030246">
    <property type="term" value="F:carbohydrate binding"/>
    <property type="evidence" value="ECO:0007669"/>
    <property type="project" value="UniProtKB-KW"/>
</dbReference>
<proteinExistence type="predicted"/>
<evidence type="ECO:0000256" key="11">
    <source>
        <dbReference type="ARBA" id="ARBA00022777"/>
    </source>
</evidence>
<keyword evidence="11" id="KW-0418">Kinase</keyword>
<evidence type="ECO:0000256" key="13">
    <source>
        <dbReference type="ARBA" id="ARBA00022989"/>
    </source>
</evidence>
<evidence type="ECO:0000256" key="18">
    <source>
        <dbReference type="ARBA" id="ARBA00047899"/>
    </source>
</evidence>
<reference evidence="22" key="1">
    <citation type="submission" date="2022-11" db="EMBL/GenBank/DDBJ databases">
        <authorList>
            <person name="Hyden B.L."/>
            <person name="Feng K."/>
            <person name="Yates T."/>
            <person name="Jawdy S."/>
            <person name="Smart L.B."/>
            <person name="Muchero W."/>
        </authorList>
    </citation>
    <scope>NUCLEOTIDE SEQUENCE</scope>
    <source>
        <tissue evidence="22">Shoot tip</tissue>
    </source>
</reference>
<evidence type="ECO:0000256" key="16">
    <source>
        <dbReference type="ARBA" id="ARBA00023170"/>
    </source>
</evidence>
<dbReference type="EC" id="2.7.11.1" evidence="2"/>
<evidence type="ECO:0000256" key="2">
    <source>
        <dbReference type="ARBA" id="ARBA00012513"/>
    </source>
</evidence>
<keyword evidence="3" id="KW-1003">Cell membrane</keyword>
<dbReference type="Proteomes" id="UP001151752">
    <property type="component" value="Chromosome 16"/>
</dbReference>
<gene>
    <name evidence="22" type="ORF">OIU74_000702</name>
</gene>
<sequence>MARRIYLFLLVCFCASHALAADTLYQGGDSLNSSNTLVSKNGLFTLGFTSLGFAESSAGYLGIWYNNNNDTSHPFWLANRKKSIAENSGVLAIDGSGNMKLTYSGVYLVDFYSSLSSTTNLTAVLEDSDNFVLKDKNSCGQQDLWRRFDDPKGKEWNMMVILPSEHMGPHHVKEITPMLVARNGQDRHAGAVGTVFEWRSGAFVNPVRMKDDNSSLSISDCMDICWNDCPCSGVTTRGNNANNTGCTFYYGNFTPDPDGSANQYYVIVGQVSSGKKNCLLIILAPRRRKLREEKYLYELLTLDSTNDTPELENDGNKGHNLKVYSAATIMAATNSFSADNKLGQGGFGPVYKVVC</sequence>
<evidence type="ECO:0000256" key="3">
    <source>
        <dbReference type="ARBA" id="ARBA00022475"/>
    </source>
</evidence>
<reference evidence="22" key="2">
    <citation type="journal article" date="2023" name="Int. J. Mol. Sci.">
        <title>De Novo Assembly and Annotation of 11 Diverse Shrub Willow (Salix) Genomes Reveals Novel Gene Organization in Sex-Linked Regions.</title>
        <authorList>
            <person name="Hyden B."/>
            <person name="Feng K."/>
            <person name="Yates T.B."/>
            <person name="Jawdy S."/>
            <person name="Cereghino C."/>
            <person name="Smart L.B."/>
            <person name="Muchero W."/>
        </authorList>
    </citation>
    <scope>NUCLEOTIDE SEQUENCE</scope>
    <source>
        <tissue evidence="22">Shoot tip</tissue>
    </source>
</reference>
<evidence type="ECO:0000256" key="7">
    <source>
        <dbReference type="ARBA" id="ARBA00022692"/>
    </source>
</evidence>
<accession>A0A9Q0WZQ7</accession>
<keyword evidence="14" id="KW-0472">Membrane</keyword>
<dbReference type="SMART" id="SM00108">
    <property type="entry name" value="B_lectin"/>
    <property type="match status" value="1"/>
</dbReference>
<evidence type="ECO:0000256" key="20">
    <source>
        <dbReference type="SAM" id="SignalP"/>
    </source>
</evidence>
<evidence type="ECO:0000256" key="4">
    <source>
        <dbReference type="ARBA" id="ARBA00022527"/>
    </source>
</evidence>
<dbReference type="PANTHER" id="PTHR32444">
    <property type="entry name" value="BULB-TYPE LECTIN DOMAIN-CONTAINING PROTEIN"/>
    <property type="match status" value="1"/>
</dbReference>
<keyword evidence="23" id="KW-1185">Reference proteome</keyword>
<dbReference type="SUPFAM" id="SSF51110">
    <property type="entry name" value="alpha-D-mannose-specific plant lectins"/>
    <property type="match status" value="1"/>
</dbReference>
<comment type="caution">
    <text evidence="22">The sequence shown here is derived from an EMBL/GenBank/DDBJ whole genome shotgun (WGS) entry which is preliminary data.</text>
</comment>
<comment type="subcellular location">
    <subcellularLocation>
        <location evidence="1">Cell membrane</location>
        <topology evidence="1">Single-pass type I membrane protein</topology>
    </subcellularLocation>
</comment>
<organism evidence="22 23">
    <name type="scientific">Salix koriyanagi</name>
    <dbReference type="NCBI Taxonomy" id="2511006"/>
    <lineage>
        <taxon>Eukaryota</taxon>
        <taxon>Viridiplantae</taxon>
        <taxon>Streptophyta</taxon>
        <taxon>Embryophyta</taxon>
        <taxon>Tracheophyta</taxon>
        <taxon>Spermatophyta</taxon>
        <taxon>Magnoliopsida</taxon>
        <taxon>eudicotyledons</taxon>
        <taxon>Gunneridae</taxon>
        <taxon>Pentapetalae</taxon>
        <taxon>rosids</taxon>
        <taxon>fabids</taxon>
        <taxon>Malpighiales</taxon>
        <taxon>Salicaceae</taxon>
        <taxon>Saliceae</taxon>
        <taxon>Salix</taxon>
    </lineage>
</organism>
<evidence type="ECO:0000256" key="1">
    <source>
        <dbReference type="ARBA" id="ARBA00004251"/>
    </source>
</evidence>
<keyword evidence="17" id="KW-0325">Glycoprotein</keyword>
<dbReference type="Gene3D" id="3.30.200.20">
    <property type="entry name" value="Phosphorylase Kinase, domain 1"/>
    <property type="match status" value="1"/>
</dbReference>
<keyword evidence="16" id="KW-0675">Receptor</keyword>
<dbReference type="InterPro" id="IPR001480">
    <property type="entry name" value="Bulb-type_lectin_dom"/>
</dbReference>
<evidence type="ECO:0000256" key="15">
    <source>
        <dbReference type="ARBA" id="ARBA00023157"/>
    </source>
</evidence>
<dbReference type="GO" id="GO:0005886">
    <property type="term" value="C:plasma membrane"/>
    <property type="evidence" value="ECO:0007669"/>
    <property type="project" value="UniProtKB-SubCell"/>
</dbReference>
<dbReference type="Gene3D" id="2.90.10.10">
    <property type="entry name" value="Bulb-type lectin domain"/>
    <property type="match status" value="1"/>
</dbReference>
<evidence type="ECO:0000256" key="6">
    <source>
        <dbReference type="ARBA" id="ARBA00022679"/>
    </source>
</evidence>
<keyword evidence="10" id="KW-0547">Nucleotide-binding</keyword>
<name>A0A9Q0WZQ7_9ROSI</name>
<keyword evidence="5" id="KW-0597">Phosphoprotein</keyword>
<dbReference type="InterPro" id="IPR036426">
    <property type="entry name" value="Bulb-type_lectin_dom_sf"/>
</dbReference>
<evidence type="ECO:0000313" key="22">
    <source>
        <dbReference type="EMBL" id="KAJ6776567.1"/>
    </source>
</evidence>
<feature type="chain" id="PRO_5040401060" description="non-specific serine/threonine protein kinase" evidence="20">
    <location>
        <begin position="21"/>
        <end position="355"/>
    </location>
</feature>
<evidence type="ECO:0000313" key="23">
    <source>
        <dbReference type="Proteomes" id="UP001151752"/>
    </source>
</evidence>
<feature type="signal peptide" evidence="20">
    <location>
        <begin position="1"/>
        <end position="20"/>
    </location>
</feature>
<dbReference type="FunFam" id="2.90.10.10:FF:000009">
    <property type="entry name" value="Receptor-like serine/threonine-protein kinase SD1-8"/>
    <property type="match status" value="1"/>
</dbReference>
<keyword evidence="7" id="KW-0812">Transmembrane</keyword>
<keyword evidence="15" id="KW-1015">Disulfide bond</keyword>
<evidence type="ECO:0000256" key="14">
    <source>
        <dbReference type="ARBA" id="ARBA00023136"/>
    </source>
</evidence>
<evidence type="ECO:0000256" key="5">
    <source>
        <dbReference type="ARBA" id="ARBA00022553"/>
    </source>
</evidence>
<comment type="catalytic activity">
    <reaction evidence="19">
        <text>L-seryl-[protein] + ATP = O-phospho-L-seryl-[protein] + ADP + H(+)</text>
        <dbReference type="Rhea" id="RHEA:17989"/>
        <dbReference type="Rhea" id="RHEA-COMP:9863"/>
        <dbReference type="Rhea" id="RHEA-COMP:11604"/>
        <dbReference type="ChEBI" id="CHEBI:15378"/>
        <dbReference type="ChEBI" id="CHEBI:29999"/>
        <dbReference type="ChEBI" id="CHEBI:30616"/>
        <dbReference type="ChEBI" id="CHEBI:83421"/>
        <dbReference type="ChEBI" id="CHEBI:456216"/>
        <dbReference type="EC" id="2.7.11.1"/>
    </reaction>
</comment>
<dbReference type="PANTHER" id="PTHR32444:SF226">
    <property type="entry name" value="BULB-TYPE LECTIN DOMAIN-CONTAINING PROTEIN"/>
    <property type="match status" value="1"/>
</dbReference>
<evidence type="ECO:0000259" key="21">
    <source>
        <dbReference type="PROSITE" id="PS50927"/>
    </source>
</evidence>
<evidence type="ECO:0000256" key="9">
    <source>
        <dbReference type="ARBA" id="ARBA00022734"/>
    </source>
</evidence>
<evidence type="ECO:0000256" key="12">
    <source>
        <dbReference type="ARBA" id="ARBA00022840"/>
    </source>
</evidence>
<keyword evidence="9" id="KW-0430">Lectin</keyword>
<keyword evidence="8 20" id="KW-0732">Signal</keyword>
<keyword evidence="6" id="KW-0808">Transferase</keyword>
<comment type="catalytic activity">
    <reaction evidence="18">
        <text>L-threonyl-[protein] + ATP = O-phospho-L-threonyl-[protein] + ADP + H(+)</text>
        <dbReference type="Rhea" id="RHEA:46608"/>
        <dbReference type="Rhea" id="RHEA-COMP:11060"/>
        <dbReference type="Rhea" id="RHEA-COMP:11605"/>
        <dbReference type="ChEBI" id="CHEBI:15378"/>
        <dbReference type="ChEBI" id="CHEBI:30013"/>
        <dbReference type="ChEBI" id="CHEBI:30616"/>
        <dbReference type="ChEBI" id="CHEBI:61977"/>
        <dbReference type="ChEBI" id="CHEBI:456216"/>
        <dbReference type="EC" id="2.7.11.1"/>
    </reaction>
</comment>
<dbReference type="Pfam" id="PF01453">
    <property type="entry name" value="B_lectin"/>
    <property type="match status" value="1"/>
</dbReference>
<feature type="domain" description="Bulb-type lectin" evidence="21">
    <location>
        <begin position="22"/>
        <end position="146"/>
    </location>
</feature>
<dbReference type="AlphaFoldDB" id="A0A9Q0WZQ7"/>
<evidence type="ECO:0000256" key="8">
    <source>
        <dbReference type="ARBA" id="ARBA00022729"/>
    </source>
</evidence>
<keyword evidence="12" id="KW-0067">ATP-binding</keyword>
<protein>
    <recommendedName>
        <fullName evidence="2">non-specific serine/threonine protein kinase</fullName>
        <ecNumber evidence="2">2.7.11.1</ecNumber>
    </recommendedName>
</protein>
<keyword evidence="13" id="KW-1133">Transmembrane helix</keyword>
<dbReference type="EMBL" id="JAPFFM010000001">
    <property type="protein sequence ID" value="KAJ6776567.1"/>
    <property type="molecule type" value="Genomic_DNA"/>
</dbReference>
<keyword evidence="4" id="KW-0723">Serine/threonine-protein kinase</keyword>
<dbReference type="PROSITE" id="PS50927">
    <property type="entry name" value="BULB_LECTIN"/>
    <property type="match status" value="1"/>
</dbReference>
<dbReference type="GO" id="GO:0005524">
    <property type="term" value="F:ATP binding"/>
    <property type="evidence" value="ECO:0007669"/>
    <property type="project" value="UniProtKB-KW"/>
</dbReference>
<evidence type="ECO:0000256" key="17">
    <source>
        <dbReference type="ARBA" id="ARBA00023180"/>
    </source>
</evidence>
<evidence type="ECO:0000256" key="10">
    <source>
        <dbReference type="ARBA" id="ARBA00022741"/>
    </source>
</evidence>